<evidence type="ECO:0000256" key="4">
    <source>
        <dbReference type="ARBA" id="ARBA00022777"/>
    </source>
</evidence>
<evidence type="ECO:0000313" key="8">
    <source>
        <dbReference type="EMBL" id="VDK66454.1"/>
    </source>
</evidence>
<evidence type="ECO:0000256" key="6">
    <source>
        <dbReference type="RuleBase" id="RU000308"/>
    </source>
</evidence>
<feature type="region of interest" description="Disordered" evidence="7">
    <location>
        <begin position="176"/>
        <end position="217"/>
    </location>
</feature>
<feature type="compositionally biased region" description="Polar residues" evidence="7">
    <location>
        <begin position="178"/>
        <end position="201"/>
    </location>
</feature>
<dbReference type="STRING" id="42157.A0A182E3F7"/>
<dbReference type="InterPro" id="IPR008042">
    <property type="entry name" value="Retrotrans_Pao"/>
</dbReference>
<dbReference type="GO" id="GO:0005737">
    <property type="term" value="C:cytoplasm"/>
    <property type="evidence" value="ECO:0007669"/>
    <property type="project" value="TreeGrafter"/>
</dbReference>
<dbReference type="Pfam" id="PF03564">
    <property type="entry name" value="DUF1759"/>
    <property type="match status" value="1"/>
</dbReference>
<name>A0A182E3F7_ONCOC</name>
<dbReference type="GO" id="GO:0004703">
    <property type="term" value="F:G protein-coupled receptor kinase activity"/>
    <property type="evidence" value="ECO:0007669"/>
    <property type="project" value="InterPro"/>
</dbReference>
<dbReference type="OrthoDB" id="5846374at2759"/>
<evidence type="ECO:0000256" key="3">
    <source>
        <dbReference type="ARBA" id="ARBA00022741"/>
    </source>
</evidence>
<dbReference type="WBParaSite" id="nOo.2.0.1.t02513-RA">
    <property type="protein sequence ID" value="nOo.2.0.1.t02513-RA"/>
    <property type="gene ID" value="nOo.2.0.1.g02513"/>
</dbReference>
<dbReference type="Pfam" id="PF05380">
    <property type="entry name" value="Peptidase_A17"/>
    <property type="match status" value="1"/>
</dbReference>
<dbReference type="GO" id="GO:0007165">
    <property type="term" value="P:signal transduction"/>
    <property type="evidence" value="ECO:0007669"/>
    <property type="project" value="InterPro"/>
</dbReference>
<evidence type="ECO:0000256" key="1">
    <source>
        <dbReference type="ARBA" id="ARBA00022527"/>
    </source>
</evidence>
<keyword evidence="5 6" id="KW-0067">ATP-binding</keyword>
<evidence type="ECO:0000256" key="7">
    <source>
        <dbReference type="SAM" id="MobiDB-lite"/>
    </source>
</evidence>
<dbReference type="PRINTS" id="PR00717">
    <property type="entry name" value="GPCRKINASE"/>
</dbReference>
<gene>
    <name evidence="8" type="ORF">NOO_LOCUS2513</name>
</gene>
<sequence>MHYVRTFLIEEIDRIHLLCEEESRSEGSDVKSGVKENEGKSLTELIEKLLITSKPPEIKTVEFDGNPKLWGLFITQFGEAIDKREDMTATKKFAHLIGCLKGEVLEHISDLAINEDNYILAMKNLKQRYGDKRRRIIYHITEIEQVEPKCEVTKQMQQMEIQNNMRHLPTMMLRQRKTSTSTFSSPNASKSQQCTTSSPRNTALEEGSIDTEKSSHEQTKIVATAGVENAQAYIADSIIDRIRYEQTDTVEESLKEKWGAPDVLLEIGTIAQLAISNPVKSKGWDWTVMDTEIGSIKSVENYNKTAVVFDALAKTTEGPSLKECLHRGPVMLPSLVGIILHARTVMSCHSIMEDASAKHMKRRIDIIRAIGMPVYARRESDLSSKLYLIHGKSRLVPKKRANNKSATIPRLKLLAVELETRIIRSQRYHNRADLTFRAALPKVLKDSSLLWNGPSWMVHPLEKWSREEVGEEVQVMNFMALELMICMEISSATKTTIVDDVPRECYTIRTARVSNLSTRKNDNDQRIRVDLFGPMWVKDNGIISKHWVALFNRRKRPDFVLSDNAKNFVLASKLIQEDSNQDQRPLKWHITPGAPWQADVYERMITSSKGALLWIKTVLGSSIHEEESPEHKIIEKDGHQRARLYGPAPLAPPFCPDPRAVYAKDVLDIEQFSTIKGVRLDATDNQFYGKFSTGSVSIPWQNEMIETECFQELNVMEVNGELVLDLRNDSIRGENGESESNNKFGFLARLFKRR</sequence>
<dbReference type="InterPro" id="IPR000239">
    <property type="entry name" value="GPCR_kinase"/>
</dbReference>
<organism evidence="10">
    <name type="scientific">Onchocerca ochengi</name>
    <name type="common">Filarial nematode worm</name>
    <dbReference type="NCBI Taxonomy" id="42157"/>
    <lineage>
        <taxon>Eukaryota</taxon>
        <taxon>Metazoa</taxon>
        <taxon>Ecdysozoa</taxon>
        <taxon>Nematoda</taxon>
        <taxon>Chromadorea</taxon>
        <taxon>Rhabditida</taxon>
        <taxon>Spirurina</taxon>
        <taxon>Spiruromorpha</taxon>
        <taxon>Filarioidea</taxon>
        <taxon>Onchocercidae</taxon>
        <taxon>Onchocerca</taxon>
    </lineage>
</organism>
<dbReference type="EC" id="2.7.11.-" evidence="6"/>
<proteinExistence type="inferred from homology"/>
<keyword evidence="4 6" id="KW-0418">Kinase</keyword>
<protein>
    <recommendedName>
        <fullName evidence="6">G protein-coupled receptor kinase</fullName>
        <ecNumber evidence="6">2.7.11.-</ecNumber>
    </recommendedName>
</protein>
<reference evidence="10" key="1">
    <citation type="submission" date="2016-06" db="UniProtKB">
        <authorList>
            <consortium name="WormBaseParasite"/>
        </authorList>
    </citation>
    <scope>IDENTIFICATION</scope>
</reference>
<dbReference type="Gene3D" id="1.10.510.10">
    <property type="entry name" value="Transferase(Phosphotransferase) domain 1"/>
    <property type="match status" value="1"/>
</dbReference>
<evidence type="ECO:0000313" key="9">
    <source>
        <dbReference type="Proteomes" id="UP000271087"/>
    </source>
</evidence>
<accession>A0A182E3F7</accession>
<keyword evidence="3 6" id="KW-0547">Nucleotide-binding</keyword>
<dbReference type="GO" id="GO:0005524">
    <property type="term" value="F:ATP binding"/>
    <property type="evidence" value="ECO:0007669"/>
    <property type="project" value="UniProtKB-KW"/>
</dbReference>
<dbReference type="AlphaFoldDB" id="A0A182E3F7"/>
<dbReference type="GO" id="GO:0009966">
    <property type="term" value="P:regulation of signal transduction"/>
    <property type="evidence" value="ECO:0007669"/>
    <property type="project" value="TreeGrafter"/>
</dbReference>
<dbReference type="PANTHER" id="PTHR24355:SF28">
    <property type="entry name" value="G PROTEIN-COUPLED RECEPTOR KINASE 2"/>
    <property type="match status" value="1"/>
</dbReference>
<comment type="similarity">
    <text evidence="6">Belongs to the protein kinase superfamily. AGC Ser/Thr protein kinase family. GPRK subfamily.</text>
</comment>
<dbReference type="InterPro" id="IPR005312">
    <property type="entry name" value="DUF1759"/>
</dbReference>
<reference evidence="8 9" key="2">
    <citation type="submission" date="2018-08" db="EMBL/GenBank/DDBJ databases">
        <authorList>
            <person name="Laetsch R D."/>
            <person name="Stevens L."/>
            <person name="Kumar S."/>
            <person name="Blaxter L. M."/>
        </authorList>
    </citation>
    <scope>NUCLEOTIDE SEQUENCE [LARGE SCALE GENOMIC DNA]</scope>
</reference>
<evidence type="ECO:0000313" key="10">
    <source>
        <dbReference type="WBParaSite" id="nOo.2.0.1.t02513-RA"/>
    </source>
</evidence>
<evidence type="ECO:0000256" key="2">
    <source>
        <dbReference type="ARBA" id="ARBA00022679"/>
    </source>
</evidence>
<dbReference type="Gene3D" id="3.30.200.20">
    <property type="entry name" value="Phosphorylase Kinase, domain 1"/>
    <property type="match status" value="1"/>
</dbReference>
<keyword evidence="2 6" id="KW-0808">Transferase</keyword>
<keyword evidence="1 6" id="KW-0723">Serine/threonine-protein kinase</keyword>
<dbReference type="Proteomes" id="UP000271087">
    <property type="component" value="Unassembled WGS sequence"/>
</dbReference>
<dbReference type="EMBL" id="UYRW01000401">
    <property type="protein sequence ID" value="VDK66454.1"/>
    <property type="molecule type" value="Genomic_DNA"/>
</dbReference>
<keyword evidence="9" id="KW-1185">Reference proteome</keyword>
<dbReference type="PANTHER" id="PTHR24355">
    <property type="entry name" value="G PROTEIN-COUPLED RECEPTOR KINASE/RIBOSOMAL PROTEIN S6 KINASE"/>
    <property type="match status" value="1"/>
</dbReference>
<evidence type="ECO:0000256" key="5">
    <source>
        <dbReference type="ARBA" id="ARBA00022840"/>
    </source>
</evidence>